<dbReference type="Pfam" id="PF13602">
    <property type="entry name" value="ADH_zinc_N_2"/>
    <property type="match status" value="1"/>
</dbReference>
<dbReference type="CDD" id="cd05289">
    <property type="entry name" value="MDR_like_2"/>
    <property type="match status" value="1"/>
</dbReference>
<dbReference type="Gene3D" id="3.40.50.720">
    <property type="entry name" value="NAD(P)-binding Rossmann-like Domain"/>
    <property type="match status" value="1"/>
</dbReference>
<gene>
    <name evidence="2" type="ORF">BN869_000007914_1</name>
</gene>
<dbReference type="AlphaFoldDB" id="A0A0B7KAY6"/>
<accession>A0A0B7KAY6</accession>
<dbReference type="InterPro" id="IPR020843">
    <property type="entry name" value="ER"/>
</dbReference>
<evidence type="ECO:0000259" key="1">
    <source>
        <dbReference type="SMART" id="SM00829"/>
    </source>
</evidence>
<dbReference type="SUPFAM" id="SSF51735">
    <property type="entry name" value="NAD(P)-binding Rossmann-fold domains"/>
    <property type="match status" value="1"/>
</dbReference>
<proteinExistence type="predicted"/>
<name>A0A0B7KAY6_BIOOC</name>
<dbReference type="EMBL" id="CDPU01000025">
    <property type="protein sequence ID" value="CEO51856.1"/>
    <property type="molecule type" value="Genomic_DNA"/>
</dbReference>
<dbReference type="GO" id="GO:0016491">
    <property type="term" value="F:oxidoreductase activity"/>
    <property type="evidence" value="ECO:0007669"/>
    <property type="project" value="InterPro"/>
</dbReference>
<evidence type="ECO:0000313" key="2">
    <source>
        <dbReference type="EMBL" id="CEO51856.1"/>
    </source>
</evidence>
<dbReference type="SUPFAM" id="SSF50129">
    <property type="entry name" value="GroES-like"/>
    <property type="match status" value="1"/>
</dbReference>
<organism evidence="2">
    <name type="scientific">Bionectria ochroleuca</name>
    <name type="common">Gliocladium roseum</name>
    <dbReference type="NCBI Taxonomy" id="29856"/>
    <lineage>
        <taxon>Eukaryota</taxon>
        <taxon>Fungi</taxon>
        <taxon>Dikarya</taxon>
        <taxon>Ascomycota</taxon>
        <taxon>Pezizomycotina</taxon>
        <taxon>Sordariomycetes</taxon>
        <taxon>Hypocreomycetidae</taxon>
        <taxon>Hypocreales</taxon>
        <taxon>Bionectriaceae</taxon>
        <taxon>Clonostachys</taxon>
    </lineage>
</organism>
<protein>
    <recommendedName>
        <fullName evidence="1">Enoyl reductase (ER) domain-containing protein</fullName>
    </recommendedName>
</protein>
<feature type="domain" description="Enoyl reductase (ER)" evidence="1">
    <location>
        <begin position="10"/>
        <end position="348"/>
    </location>
</feature>
<dbReference type="Gene3D" id="3.90.180.10">
    <property type="entry name" value="Medium-chain alcohol dehydrogenases, catalytic domain"/>
    <property type="match status" value="1"/>
</dbReference>
<dbReference type="InterPro" id="IPR036291">
    <property type="entry name" value="NAD(P)-bd_dom_sf"/>
</dbReference>
<dbReference type="InterPro" id="IPR011032">
    <property type="entry name" value="GroES-like_sf"/>
</dbReference>
<sequence>MRSLATKQYSKPDGFEILDLPQPEVKNPDDVLIKVKAASINPIDLHVANGLGKGYIPGSLPFKIGYDVCGTVVATGSEVSSNIKQGDEVWARVPEQYRGTVSEYVISPAYATAHTPSSLSHLESASMPLVSLTALQVLDKANDIIEGGLEGKTLYIPAGLSGVGSAALQLAKRIFKAGKVITTLSTGKIAKIDGLIGERVADQIVDYTKEDPGKVIPAGSVDFMFDITGQAMASLHLMKKNGLILTINGVPFGESVRQRLPNLPLIPRLILGTYGTVVQFRASRWSVKFLHVFVQPSAEDLTRLRGWVEQGLIKPVVGKVARFEDIEAIREGCLEIASGKGGIGKFVIDLEA</sequence>
<dbReference type="InterPro" id="IPR013154">
    <property type="entry name" value="ADH-like_N"/>
</dbReference>
<dbReference type="Pfam" id="PF08240">
    <property type="entry name" value="ADH_N"/>
    <property type="match status" value="1"/>
</dbReference>
<reference evidence="2" key="1">
    <citation type="submission" date="2015-01" db="EMBL/GenBank/DDBJ databases">
        <authorList>
            <person name="Durling Mikael"/>
        </authorList>
    </citation>
    <scope>NUCLEOTIDE SEQUENCE</scope>
</reference>
<dbReference type="InterPro" id="IPR050700">
    <property type="entry name" value="YIM1/Zinc_Alcohol_DH_Fams"/>
</dbReference>
<dbReference type="GO" id="GO:0005739">
    <property type="term" value="C:mitochondrion"/>
    <property type="evidence" value="ECO:0007669"/>
    <property type="project" value="TreeGrafter"/>
</dbReference>
<dbReference type="PANTHER" id="PTHR11695:SF294">
    <property type="entry name" value="RETICULON-4-INTERACTING PROTEIN 1, MITOCHONDRIAL"/>
    <property type="match status" value="1"/>
</dbReference>
<dbReference type="SMART" id="SM00829">
    <property type="entry name" value="PKS_ER"/>
    <property type="match status" value="1"/>
</dbReference>
<dbReference type="PANTHER" id="PTHR11695">
    <property type="entry name" value="ALCOHOL DEHYDROGENASE RELATED"/>
    <property type="match status" value="1"/>
</dbReference>